<name>A0A4C1XY38_EUMVA</name>
<evidence type="ECO:0000313" key="2">
    <source>
        <dbReference type="Proteomes" id="UP000299102"/>
    </source>
</evidence>
<evidence type="ECO:0000313" key="1">
    <source>
        <dbReference type="EMBL" id="GBP67594.1"/>
    </source>
</evidence>
<dbReference type="AlphaFoldDB" id="A0A4C1XY38"/>
<gene>
    <name evidence="1" type="ORF">EVAR_98648_1</name>
</gene>
<dbReference type="Proteomes" id="UP000299102">
    <property type="component" value="Unassembled WGS sequence"/>
</dbReference>
<sequence>MSLINSWVTSFWLPLPAQQGRRIRPPLLTYRGARGGHVLGGGHAAVAAAAIGRPRARRRYRGATPARGAVRGVPTRAADTKIASSPVSITVIIDTSWLRSSAGVGMFLRRAGVTRSGCRSGVTKVDETGRAALGGTAFGWRGSLGARGHQDSWPCGPSAFDAARRMEAMTGRMPVGLAVMALRVRRVWGCSALTPEREHTLLILKKAALVALSLASAVPETKTDRGFARTVQNAAYRLNRKVLG</sequence>
<accession>A0A4C1XY38</accession>
<protein>
    <submittedName>
        <fullName evidence="1">Uncharacterized protein</fullName>
    </submittedName>
</protein>
<keyword evidence="2" id="KW-1185">Reference proteome</keyword>
<organism evidence="1 2">
    <name type="scientific">Eumeta variegata</name>
    <name type="common">Bagworm moth</name>
    <name type="synonym">Eumeta japonica</name>
    <dbReference type="NCBI Taxonomy" id="151549"/>
    <lineage>
        <taxon>Eukaryota</taxon>
        <taxon>Metazoa</taxon>
        <taxon>Ecdysozoa</taxon>
        <taxon>Arthropoda</taxon>
        <taxon>Hexapoda</taxon>
        <taxon>Insecta</taxon>
        <taxon>Pterygota</taxon>
        <taxon>Neoptera</taxon>
        <taxon>Endopterygota</taxon>
        <taxon>Lepidoptera</taxon>
        <taxon>Glossata</taxon>
        <taxon>Ditrysia</taxon>
        <taxon>Tineoidea</taxon>
        <taxon>Psychidae</taxon>
        <taxon>Oiketicinae</taxon>
        <taxon>Eumeta</taxon>
    </lineage>
</organism>
<reference evidence="1 2" key="1">
    <citation type="journal article" date="2019" name="Commun. Biol.">
        <title>The bagworm genome reveals a unique fibroin gene that provides high tensile strength.</title>
        <authorList>
            <person name="Kono N."/>
            <person name="Nakamura H."/>
            <person name="Ohtoshi R."/>
            <person name="Tomita M."/>
            <person name="Numata K."/>
            <person name="Arakawa K."/>
        </authorList>
    </citation>
    <scope>NUCLEOTIDE SEQUENCE [LARGE SCALE GENOMIC DNA]</scope>
</reference>
<dbReference type="EMBL" id="BGZK01000987">
    <property type="protein sequence ID" value="GBP67594.1"/>
    <property type="molecule type" value="Genomic_DNA"/>
</dbReference>
<proteinExistence type="predicted"/>
<comment type="caution">
    <text evidence="1">The sequence shown here is derived from an EMBL/GenBank/DDBJ whole genome shotgun (WGS) entry which is preliminary data.</text>
</comment>